<evidence type="ECO:0000256" key="1">
    <source>
        <dbReference type="SAM" id="MobiDB-lite"/>
    </source>
</evidence>
<accession>A0ABS4ZU70</accession>
<dbReference type="Proteomes" id="UP000694460">
    <property type="component" value="Unassembled WGS sequence"/>
</dbReference>
<dbReference type="RefSeq" id="WP_209917017.1">
    <property type="nucleotide sequence ID" value="NZ_JAGIOP010000002.1"/>
</dbReference>
<evidence type="ECO:0000313" key="2">
    <source>
        <dbReference type="EMBL" id="MBP2452726.1"/>
    </source>
</evidence>
<comment type="caution">
    <text evidence="2">The sequence shown here is derived from an EMBL/GenBank/DDBJ whole genome shotgun (WGS) entry which is preliminary data.</text>
</comment>
<protein>
    <submittedName>
        <fullName evidence="2">Uncharacterized protein</fullName>
    </submittedName>
</protein>
<evidence type="ECO:0000313" key="3">
    <source>
        <dbReference type="Proteomes" id="UP000694460"/>
    </source>
</evidence>
<proteinExistence type="predicted"/>
<feature type="region of interest" description="Disordered" evidence="1">
    <location>
        <begin position="81"/>
        <end position="114"/>
    </location>
</feature>
<dbReference type="EMBL" id="JAGIOP010000002">
    <property type="protein sequence ID" value="MBP2452726.1"/>
    <property type="molecule type" value="Genomic_DNA"/>
</dbReference>
<reference evidence="2 3" key="1">
    <citation type="submission" date="2021-03" db="EMBL/GenBank/DDBJ databases">
        <title>Sequencing the genomes of 1000 actinobacteria strains.</title>
        <authorList>
            <person name="Klenk H.-P."/>
        </authorList>
    </citation>
    <scope>NUCLEOTIDE SEQUENCE [LARGE SCALE GENOMIC DNA]</scope>
    <source>
        <strain evidence="2 3">DSM 46713</strain>
    </source>
</reference>
<sequence>MTSFLFDFLEDTLPDGQARRDIHELNEHNVLMLDLRDPSCIEMVDLIADQLLSWVARNAADPEALHKGYSELVDLAKQQQAHNQAATEFGGSGTQSKAAPARHLGTDLGDLGPM</sequence>
<keyword evidence="3" id="KW-1185">Reference proteome</keyword>
<name>A0ABS4ZU70_9MYCO</name>
<gene>
    <name evidence="2" type="ORF">JOF57_002639</name>
</gene>
<organism evidence="2 3">
    <name type="scientific">Mycolicibacterium lutetiense</name>
    <dbReference type="NCBI Taxonomy" id="1641992"/>
    <lineage>
        <taxon>Bacteria</taxon>
        <taxon>Bacillati</taxon>
        <taxon>Actinomycetota</taxon>
        <taxon>Actinomycetes</taxon>
        <taxon>Mycobacteriales</taxon>
        <taxon>Mycobacteriaceae</taxon>
        <taxon>Mycolicibacterium</taxon>
    </lineage>
</organism>